<organism evidence="3 4">
    <name type="scientific">Babesia caballi</name>
    <dbReference type="NCBI Taxonomy" id="5871"/>
    <lineage>
        <taxon>Eukaryota</taxon>
        <taxon>Sar</taxon>
        <taxon>Alveolata</taxon>
        <taxon>Apicomplexa</taxon>
        <taxon>Aconoidasida</taxon>
        <taxon>Piroplasmida</taxon>
        <taxon>Babesiidae</taxon>
        <taxon>Babesia</taxon>
    </lineage>
</organism>
<dbReference type="GO" id="GO:0016747">
    <property type="term" value="F:acyltransferase activity, transferring groups other than amino-acyl groups"/>
    <property type="evidence" value="ECO:0007669"/>
    <property type="project" value="InterPro"/>
</dbReference>
<dbReference type="Proteomes" id="UP001497744">
    <property type="component" value="Unassembled WGS sequence"/>
</dbReference>
<evidence type="ECO:0000313" key="3">
    <source>
        <dbReference type="EMBL" id="GIX61491.1"/>
    </source>
</evidence>
<feature type="region of interest" description="Disordered" evidence="1">
    <location>
        <begin position="263"/>
        <end position="285"/>
    </location>
</feature>
<dbReference type="InterPro" id="IPR000182">
    <property type="entry name" value="GNAT_dom"/>
</dbReference>
<dbReference type="Gene3D" id="3.40.630.30">
    <property type="match status" value="1"/>
</dbReference>
<dbReference type="PROSITE" id="PS51186">
    <property type="entry name" value="GNAT"/>
    <property type="match status" value="1"/>
</dbReference>
<gene>
    <name evidence="3" type="ORF">BcabD6B2_09260</name>
</gene>
<dbReference type="EMBL" id="BPLF01000001">
    <property type="protein sequence ID" value="GIX61491.1"/>
    <property type="molecule type" value="Genomic_DNA"/>
</dbReference>
<proteinExistence type="predicted"/>
<accession>A0AAV4LNR6</accession>
<dbReference type="RefSeq" id="XP_067713562.1">
    <property type="nucleotide sequence ID" value="XM_067857461.1"/>
</dbReference>
<evidence type="ECO:0000259" key="2">
    <source>
        <dbReference type="PROSITE" id="PS51186"/>
    </source>
</evidence>
<evidence type="ECO:0000256" key="1">
    <source>
        <dbReference type="SAM" id="MobiDB-lite"/>
    </source>
</evidence>
<dbReference type="AlphaFoldDB" id="A0AAV4LNR6"/>
<feature type="domain" description="N-acetyltransferase" evidence="2">
    <location>
        <begin position="46"/>
        <end position="210"/>
    </location>
</feature>
<dbReference type="InterPro" id="IPR016181">
    <property type="entry name" value="Acyl_CoA_acyltransferase"/>
</dbReference>
<dbReference type="GeneID" id="94192974"/>
<dbReference type="SUPFAM" id="SSF55729">
    <property type="entry name" value="Acyl-CoA N-acyltransferases (Nat)"/>
    <property type="match status" value="2"/>
</dbReference>
<keyword evidence="4" id="KW-1185">Reference proteome</keyword>
<name>A0AAV4LNR6_BABCB</name>
<comment type="caution">
    <text evidence="3">The sequence shown here is derived from an EMBL/GenBank/DDBJ whole genome shotgun (WGS) entry which is preliminary data.</text>
</comment>
<reference evidence="3 4" key="1">
    <citation type="submission" date="2021-06" db="EMBL/GenBank/DDBJ databases">
        <title>Genome sequence of Babesia caballi.</title>
        <authorList>
            <person name="Yamagishi J."/>
            <person name="Kidaka T."/>
            <person name="Ochi A."/>
        </authorList>
    </citation>
    <scope>NUCLEOTIDE SEQUENCE [LARGE SCALE GENOMIC DNA]</scope>
    <source>
        <strain evidence="3">USDA-D6B2</strain>
    </source>
</reference>
<sequence length="632" mass="72233">MATLQSVTLQLAEKLQLQPTDQEQTGESKPECYYTLTERTCHIHDMTIHTLRQAWLLLVHSLDYKFDAYLEPGAAFPDVKPFFKYTKFSSMMYTYNYAVGLVLCDVVKYEWHVANKKGFGKGTGRPKPEPLALVVLALAVLPKYRGVNISKRLFDYTVKKAADARIFKIFALADGQGAALYSKLGFTPSEESPLPLTDITATQPDGSPCELSVMEFTIVLARPLLEVPRLDVAALRLAQEDAATLRVVHVKRVPVLVPEQEPRVANDEQVATRTRDGDVDTPSVRDEGDVRHVLDVRNYLPRLDALEVVLRDPRETLRSLGLVRLAVYRQHVRRRELLQTLLHHLAPTHVARAHGAEYDNLLLHPLEAVHRAHVDQQLRHLRPGRLGLLLLRRREHELRVPPRDRLLEQHHLGRVRRYHRDALLQRAQPELRLRREHLQDDVDELAHDLRLHLVHVRRLVLRLHGVDGVEDRGTQQRELAPVVLRPLVDGGRVLELVLVKVHGGEAADERVHAVLDVEQVHRVPADLQPLEQRAVVVERDGHVRAHGRRQLARVAHQYHAAAADAQRDQRRQLHCLRRLVDDERVEHPPVREQLVRAARRERRADDVAVAQRLGRQQLPRVLAHLGEGRAIL</sequence>
<feature type="compositionally biased region" description="Basic and acidic residues" evidence="1">
    <location>
        <begin position="273"/>
        <end position="285"/>
    </location>
</feature>
<protein>
    <submittedName>
        <fullName evidence="3">GNAT family N-acetyltransferase</fullName>
    </submittedName>
</protein>
<evidence type="ECO:0000313" key="4">
    <source>
        <dbReference type="Proteomes" id="UP001497744"/>
    </source>
</evidence>